<dbReference type="InterPro" id="IPR051461">
    <property type="entry name" value="UPF0750_membrane"/>
</dbReference>
<dbReference type="Pfam" id="PF02588">
    <property type="entry name" value="YitT_membrane"/>
    <property type="match status" value="1"/>
</dbReference>
<sequence length="199" mass="21243">MAGLTFGAFVQGIAMTFFLFPHHISSGGAAGISIILNFLFQTPYAAALWALNAIMIFIAFKRLGKSSAAGTMFCVTVTAVTIHLFSPFVSEPLSHPAFDLTAGAVIFGTGLGILFRLGASSGGMDILALIISKWRGLKPGKTLFYINSSILLLTGLIVDVKTIFYAVACQWIAGKMIDMIGMISTEKLPILRLFVSANK</sequence>
<dbReference type="GO" id="GO:0005886">
    <property type="term" value="C:plasma membrane"/>
    <property type="evidence" value="ECO:0007669"/>
    <property type="project" value="UniProtKB-SubCell"/>
</dbReference>
<keyword evidence="4 6" id="KW-1133">Transmembrane helix</keyword>
<dbReference type="PANTHER" id="PTHR33545:SF9">
    <property type="entry name" value="UPF0750 MEMBRANE PROTEIN YITE"/>
    <property type="match status" value="1"/>
</dbReference>
<comment type="caution">
    <text evidence="7">The sequence shown here is derived from an EMBL/GenBank/DDBJ whole genome shotgun (WGS) entry which is preliminary data.</text>
</comment>
<dbReference type="Proteomes" id="UP000429595">
    <property type="component" value="Unassembled WGS sequence"/>
</dbReference>
<proteinExistence type="predicted"/>
<dbReference type="PANTHER" id="PTHR33545">
    <property type="entry name" value="UPF0750 MEMBRANE PROTEIN YITT-RELATED"/>
    <property type="match status" value="1"/>
</dbReference>
<evidence type="ECO:0000313" key="8">
    <source>
        <dbReference type="Proteomes" id="UP000429595"/>
    </source>
</evidence>
<evidence type="ECO:0000256" key="6">
    <source>
        <dbReference type="SAM" id="Phobius"/>
    </source>
</evidence>
<organism evidence="7 8">
    <name type="scientific">Bacillus aerolatus</name>
    <dbReference type="NCBI Taxonomy" id="2653354"/>
    <lineage>
        <taxon>Bacteria</taxon>
        <taxon>Bacillati</taxon>
        <taxon>Bacillota</taxon>
        <taxon>Bacilli</taxon>
        <taxon>Bacillales</taxon>
        <taxon>Bacillaceae</taxon>
        <taxon>Bacillus</taxon>
    </lineage>
</organism>
<feature type="transmembrane region" description="Helical" evidence="6">
    <location>
        <begin position="143"/>
        <end position="167"/>
    </location>
</feature>
<dbReference type="InterPro" id="IPR003740">
    <property type="entry name" value="YitT"/>
</dbReference>
<gene>
    <name evidence="7" type="ORF">F9802_18165</name>
</gene>
<evidence type="ECO:0000256" key="2">
    <source>
        <dbReference type="ARBA" id="ARBA00022475"/>
    </source>
</evidence>
<comment type="subcellular location">
    <subcellularLocation>
        <location evidence="1">Cell membrane</location>
        <topology evidence="1">Multi-pass membrane protein</topology>
    </subcellularLocation>
</comment>
<evidence type="ECO:0000256" key="4">
    <source>
        <dbReference type="ARBA" id="ARBA00022989"/>
    </source>
</evidence>
<accession>A0A6I1FKW4</accession>
<evidence type="ECO:0000256" key="5">
    <source>
        <dbReference type="ARBA" id="ARBA00023136"/>
    </source>
</evidence>
<reference evidence="7 8" key="1">
    <citation type="submission" date="2019-10" db="EMBL/GenBank/DDBJ databases">
        <title>Bacillus aerolatum sp. nov., isolated from bioaerosol of sport playgrounds.</title>
        <authorList>
            <person name="Chen P."/>
            <person name="Zhang G."/>
        </authorList>
    </citation>
    <scope>NUCLEOTIDE SEQUENCE [LARGE SCALE GENOMIC DNA]</scope>
    <source>
        <strain evidence="7 8">CX253</strain>
    </source>
</reference>
<name>A0A6I1FKW4_9BACI</name>
<dbReference type="EMBL" id="WEIO01000016">
    <property type="protein sequence ID" value="KAB7704259.1"/>
    <property type="molecule type" value="Genomic_DNA"/>
</dbReference>
<feature type="transmembrane region" description="Helical" evidence="6">
    <location>
        <begin position="67"/>
        <end position="85"/>
    </location>
</feature>
<keyword evidence="2" id="KW-1003">Cell membrane</keyword>
<evidence type="ECO:0000256" key="3">
    <source>
        <dbReference type="ARBA" id="ARBA00022692"/>
    </source>
</evidence>
<evidence type="ECO:0000256" key="1">
    <source>
        <dbReference type="ARBA" id="ARBA00004651"/>
    </source>
</evidence>
<evidence type="ECO:0000313" key="7">
    <source>
        <dbReference type="EMBL" id="KAB7704259.1"/>
    </source>
</evidence>
<dbReference type="AlphaFoldDB" id="A0A6I1FKW4"/>
<protein>
    <submittedName>
        <fullName evidence="7">YitT family protein</fullName>
    </submittedName>
</protein>
<keyword evidence="3 6" id="KW-0812">Transmembrane</keyword>
<keyword evidence="5 6" id="KW-0472">Membrane</keyword>
<keyword evidence="8" id="KW-1185">Reference proteome</keyword>
<feature type="transmembrane region" description="Helical" evidence="6">
    <location>
        <begin position="105"/>
        <end position="131"/>
    </location>
</feature>